<evidence type="ECO:0008006" key="4">
    <source>
        <dbReference type="Google" id="ProtNLM"/>
    </source>
</evidence>
<dbReference type="KEGG" id="mhey:H2LOC_004320"/>
<name>A0A6B8KD62_9HYPH</name>
<reference evidence="2 3" key="1">
    <citation type="submission" date="2019-11" db="EMBL/GenBank/DDBJ databases">
        <title>The genome sequence of Methylocystis heyeri.</title>
        <authorList>
            <person name="Oshkin I.Y."/>
            <person name="Miroshnikov K."/>
            <person name="Dedysh S.N."/>
        </authorList>
    </citation>
    <scope>NUCLEOTIDE SEQUENCE [LARGE SCALE GENOMIC DNA]</scope>
    <source>
        <strain evidence="2 3">H2</strain>
    </source>
</reference>
<organism evidence="2 3">
    <name type="scientific">Methylocystis heyeri</name>
    <dbReference type="NCBI Taxonomy" id="391905"/>
    <lineage>
        <taxon>Bacteria</taxon>
        <taxon>Pseudomonadati</taxon>
        <taxon>Pseudomonadota</taxon>
        <taxon>Alphaproteobacteria</taxon>
        <taxon>Hyphomicrobiales</taxon>
        <taxon>Methylocystaceae</taxon>
        <taxon>Methylocystis</taxon>
    </lineage>
</organism>
<dbReference type="EMBL" id="CP046052">
    <property type="protein sequence ID" value="QGM44975.1"/>
    <property type="molecule type" value="Genomic_DNA"/>
</dbReference>
<feature type="chain" id="PRO_5025418465" description="Secreted protein" evidence="1">
    <location>
        <begin position="29"/>
        <end position="191"/>
    </location>
</feature>
<keyword evidence="3" id="KW-1185">Reference proteome</keyword>
<evidence type="ECO:0000313" key="2">
    <source>
        <dbReference type="EMBL" id="QGM44975.1"/>
    </source>
</evidence>
<dbReference type="RefSeq" id="WP_136495266.1">
    <property type="nucleotide sequence ID" value="NZ_CP046052.1"/>
</dbReference>
<sequence length="191" mass="19698">MKHRRARLRACAFSLLAASGFGLPGASAQTAGPGLVYPPATAPNSFFNTLYITAGNALTLIGPSSSTVVLTSFSFDNWYDNGASAGLLLYVNYSTANDCSTSAGSTWLGRFESKPGQTYQSAVAGGVTLKPPAPGQYWCLVGYLAIQGNPSSYYVPTFGYTANLISGAVPHTATAGVQALPGAVPPIAHQP</sequence>
<gene>
    <name evidence="2" type="ORF">H2LOC_004320</name>
</gene>
<feature type="signal peptide" evidence="1">
    <location>
        <begin position="1"/>
        <end position="28"/>
    </location>
</feature>
<keyword evidence="1" id="KW-0732">Signal</keyword>
<proteinExistence type="predicted"/>
<evidence type="ECO:0000256" key="1">
    <source>
        <dbReference type="SAM" id="SignalP"/>
    </source>
</evidence>
<evidence type="ECO:0000313" key="3">
    <source>
        <dbReference type="Proteomes" id="UP000309061"/>
    </source>
</evidence>
<protein>
    <recommendedName>
        <fullName evidence="4">Secreted protein</fullName>
    </recommendedName>
</protein>
<dbReference type="AlphaFoldDB" id="A0A6B8KD62"/>
<dbReference type="Proteomes" id="UP000309061">
    <property type="component" value="Chromosome"/>
</dbReference>
<accession>A0A6B8KD62</accession>